<proteinExistence type="predicted"/>
<gene>
    <name evidence="1" type="ORF">H0A75_00590</name>
</gene>
<sequence>MMVMHTQHKVSHWLTWQILTLFLLYASAILVINNSGKLLVSFVEDQAVPYVLKTDDVAMGCVMAEALSLLIPSLSQINASPYKLAIIFDFLSGSCAEFKAREEELRYIRALHAKNITEAQDARIQQKRYLNQAAQRQLKGYLNLELAYPEISVDKCPELANWNDQFYWLVGLMDGLQAVLNDLASEGSAKVPLDISLKVGRGASCLDNIQWWGVPDAIQAAIWISFPGNKPASIEPLQALDQTMQKGFAARNAYSSGDRSKNLYRPGRY</sequence>
<comment type="caution">
    <text evidence="1">The sequence shown here is derived from an EMBL/GenBank/DDBJ whole genome shotgun (WGS) entry which is preliminary data.</text>
</comment>
<dbReference type="Proteomes" id="UP000537890">
    <property type="component" value="Unassembled WGS sequence"/>
</dbReference>
<dbReference type="EMBL" id="JACCHS010000003">
    <property type="protein sequence ID" value="NYT46425.1"/>
    <property type="molecule type" value="Genomic_DNA"/>
</dbReference>
<organism evidence="1 2">
    <name type="scientific">Candidatus Methanofishera endochildressiae</name>
    <dbReference type="NCBI Taxonomy" id="2738884"/>
    <lineage>
        <taxon>Bacteria</taxon>
        <taxon>Pseudomonadati</taxon>
        <taxon>Pseudomonadota</taxon>
        <taxon>Gammaproteobacteria</taxon>
        <taxon>Candidatus Methanofishera</taxon>
    </lineage>
</organism>
<dbReference type="AlphaFoldDB" id="A0A7Z0MMH1"/>
<reference evidence="1 2" key="1">
    <citation type="submission" date="2020-05" db="EMBL/GenBank/DDBJ databases">
        <title>Horizontal transmission and recombination maintain forever young bacterial symbiont genomes.</title>
        <authorList>
            <person name="Russell S.L."/>
            <person name="Pepper-Tunick E."/>
            <person name="Svedberg J."/>
            <person name="Byrne A."/>
            <person name="Ruelas Castillo J."/>
            <person name="Vollmers C."/>
            <person name="Beinart R.A."/>
            <person name="Corbett-Detig R."/>
        </authorList>
    </citation>
    <scope>NUCLEOTIDE SEQUENCE [LARGE SCALE GENOMIC DNA]</scope>
    <source>
        <strain evidence="1">4727-3</strain>
    </source>
</reference>
<evidence type="ECO:0000313" key="1">
    <source>
        <dbReference type="EMBL" id="NYT46425.1"/>
    </source>
</evidence>
<evidence type="ECO:0000313" key="2">
    <source>
        <dbReference type="Proteomes" id="UP000537890"/>
    </source>
</evidence>
<accession>A0A7Z0MMH1</accession>
<protein>
    <submittedName>
        <fullName evidence="1">Uncharacterized protein</fullName>
    </submittedName>
</protein>
<name>A0A7Z0MMH1_9GAMM</name>